<gene>
    <name evidence="1" type="ORF">L1987_86180</name>
</gene>
<reference evidence="2" key="1">
    <citation type="journal article" date="2022" name="Mol. Ecol. Resour.">
        <title>The genomes of chicory, endive, great burdock and yacon provide insights into Asteraceae palaeo-polyploidization history and plant inulin production.</title>
        <authorList>
            <person name="Fan W."/>
            <person name="Wang S."/>
            <person name="Wang H."/>
            <person name="Wang A."/>
            <person name="Jiang F."/>
            <person name="Liu H."/>
            <person name="Zhao H."/>
            <person name="Xu D."/>
            <person name="Zhang Y."/>
        </authorList>
    </citation>
    <scope>NUCLEOTIDE SEQUENCE [LARGE SCALE GENOMIC DNA]</scope>
    <source>
        <strain evidence="2">cv. Yunnan</strain>
    </source>
</reference>
<organism evidence="1 2">
    <name type="scientific">Smallanthus sonchifolius</name>
    <dbReference type="NCBI Taxonomy" id="185202"/>
    <lineage>
        <taxon>Eukaryota</taxon>
        <taxon>Viridiplantae</taxon>
        <taxon>Streptophyta</taxon>
        <taxon>Embryophyta</taxon>
        <taxon>Tracheophyta</taxon>
        <taxon>Spermatophyta</taxon>
        <taxon>Magnoliopsida</taxon>
        <taxon>eudicotyledons</taxon>
        <taxon>Gunneridae</taxon>
        <taxon>Pentapetalae</taxon>
        <taxon>asterids</taxon>
        <taxon>campanulids</taxon>
        <taxon>Asterales</taxon>
        <taxon>Asteraceae</taxon>
        <taxon>Asteroideae</taxon>
        <taxon>Heliantheae alliance</taxon>
        <taxon>Millerieae</taxon>
        <taxon>Smallanthus</taxon>
    </lineage>
</organism>
<keyword evidence="2" id="KW-1185">Reference proteome</keyword>
<protein>
    <submittedName>
        <fullName evidence="1">Uncharacterized protein</fullName>
    </submittedName>
</protein>
<sequence>MDIEKKEEQPLRSVADDNHSRKHNRRRCIIICSSVTGVILTITLILLILSLTVFKAKKPVLTVNSVALQDFDVSVTPLPLRVSLNLSLALSISIKNPNKVSVKYRNSSTSLRYKGREVGDVPIPAGKIGADGTEDLNLTLTIFADRLVTDSEIYSDIIGGKLGFSTYTKIKANVRVVFFHIHVTSTTDCDVNIDIGSRSIPNQNCHYKNKLD</sequence>
<dbReference type="EMBL" id="CM042046">
    <property type="protein sequence ID" value="KAI3676569.1"/>
    <property type="molecule type" value="Genomic_DNA"/>
</dbReference>
<reference evidence="1 2" key="2">
    <citation type="journal article" date="2022" name="Mol. Ecol. Resour.">
        <title>The genomes of chicory, endive, great burdock and yacon provide insights into Asteraceae paleo-polyploidization history and plant inulin production.</title>
        <authorList>
            <person name="Fan W."/>
            <person name="Wang S."/>
            <person name="Wang H."/>
            <person name="Wang A."/>
            <person name="Jiang F."/>
            <person name="Liu H."/>
            <person name="Zhao H."/>
            <person name="Xu D."/>
            <person name="Zhang Y."/>
        </authorList>
    </citation>
    <scope>NUCLEOTIDE SEQUENCE [LARGE SCALE GENOMIC DNA]</scope>
    <source>
        <strain evidence="2">cv. Yunnan</strain>
        <tissue evidence="1">Leaves</tissue>
    </source>
</reference>
<evidence type="ECO:0000313" key="1">
    <source>
        <dbReference type="EMBL" id="KAI3676569.1"/>
    </source>
</evidence>
<evidence type="ECO:0000313" key="2">
    <source>
        <dbReference type="Proteomes" id="UP001056120"/>
    </source>
</evidence>
<comment type="caution">
    <text evidence="1">The sequence shown here is derived from an EMBL/GenBank/DDBJ whole genome shotgun (WGS) entry which is preliminary data.</text>
</comment>
<proteinExistence type="predicted"/>
<name>A0ACB8XXW6_9ASTR</name>
<dbReference type="Proteomes" id="UP001056120">
    <property type="component" value="Linkage Group LG29"/>
</dbReference>
<accession>A0ACB8XXW6</accession>